<dbReference type="STRING" id="447.Lboz_1167"/>
<comment type="caution">
    <text evidence="11">The sequence shown here is derived from an EMBL/GenBank/DDBJ whole genome shotgun (WGS) entry which is preliminary data.</text>
</comment>
<comment type="catalytic activity">
    <reaction evidence="1 9">
        <text>1-(5-phospho-beta-D-ribosyl)-5-[(5-phospho-beta-D-ribosylamino)methylideneamino]imidazole-4-carboxamide = 5-[(5-phospho-1-deoxy-D-ribulos-1-ylimino)methylamino]-1-(5-phospho-beta-D-ribosyl)imidazole-4-carboxamide</text>
        <dbReference type="Rhea" id="RHEA:15469"/>
        <dbReference type="ChEBI" id="CHEBI:58435"/>
        <dbReference type="ChEBI" id="CHEBI:58525"/>
        <dbReference type="EC" id="5.3.1.16"/>
    </reaction>
</comment>
<comment type="similarity">
    <text evidence="4 9 10">Belongs to the HisA/HisF family.</text>
</comment>
<dbReference type="PANTHER" id="PTHR43090">
    <property type="entry name" value="1-(5-PHOSPHORIBOSYL)-5-[(5-PHOSPHORIBOSYLAMINO)METHYLIDENEAMINO] IMIDAZOLE-4-CARBOXAMIDE ISOMERASE"/>
    <property type="match status" value="1"/>
</dbReference>
<evidence type="ECO:0000313" key="12">
    <source>
        <dbReference type="Proteomes" id="UP000054695"/>
    </source>
</evidence>
<dbReference type="RefSeq" id="WP_058458840.1">
    <property type="nucleotide sequence ID" value="NZ_CAAAIY010000012.1"/>
</dbReference>
<gene>
    <name evidence="9 11" type="primary">hisA</name>
    <name evidence="11" type="ORF">Lboz_1167</name>
</gene>
<dbReference type="UniPathway" id="UPA00031">
    <property type="reaction ID" value="UER00009"/>
</dbReference>
<dbReference type="HAMAP" id="MF_01014">
    <property type="entry name" value="HisA"/>
    <property type="match status" value="1"/>
</dbReference>
<dbReference type="GO" id="GO:0003949">
    <property type="term" value="F:1-(5-phosphoribosyl)-5-[(5-phosphoribosylamino)methylideneamino]imidazole-4-carboxamide isomerase activity"/>
    <property type="evidence" value="ECO:0007669"/>
    <property type="project" value="UniProtKB-UniRule"/>
</dbReference>
<dbReference type="PATRIC" id="fig|447.4.peg.1249"/>
<dbReference type="GO" id="GO:0000162">
    <property type="term" value="P:L-tryptophan biosynthetic process"/>
    <property type="evidence" value="ECO:0007669"/>
    <property type="project" value="TreeGrafter"/>
</dbReference>
<evidence type="ECO:0000256" key="7">
    <source>
        <dbReference type="ARBA" id="ARBA00023102"/>
    </source>
</evidence>
<keyword evidence="5 9" id="KW-0963">Cytoplasm</keyword>
<dbReference type="Proteomes" id="UP000054695">
    <property type="component" value="Unassembled WGS sequence"/>
</dbReference>
<evidence type="ECO:0000256" key="3">
    <source>
        <dbReference type="ARBA" id="ARBA00005133"/>
    </source>
</evidence>
<dbReference type="CDD" id="cd04732">
    <property type="entry name" value="HisA"/>
    <property type="match status" value="1"/>
</dbReference>
<organism evidence="11 12">
    <name type="scientific">Legionella bozemanae</name>
    <name type="common">Fluoribacter bozemanae</name>
    <dbReference type="NCBI Taxonomy" id="447"/>
    <lineage>
        <taxon>Bacteria</taxon>
        <taxon>Pseudomonadati</taxon>
        <taxon>Pseudomonadota</taxon>
        <taxon>Gammaproteobacteria</taxon>
        <taxon>Legionellales</taxon>
        <taxon>Legionellaceae</taxon>
        <taxon>Legionella</taxon>
    </lineage>
</organism>
<dbReference type="PANTHER" id="PTHR43090:SF2">
    <property type="entry name" value="1-(5-PHOSPHORIBOSYL)-5-[(5-PHOSPHORIBOSYLAMINO)METHYLIDENEAMINO] IMIDAZOLE-4-CARBOXAMIDE ISOMERASE"/>
    <property type="match status" value="1"/>
</dbReference>
<dbReference type="OrthoDB" id="9807749at2"/>
<dbReference type="InterPro" id="IPR013785">
    <property type="entry name" value="Aldolase_TIM"/>
</dbReference>
<evidence type="ECO:0000256" key="1">
    <source>
        <dbReference type="ARBA" id="ARBA00000901"/>
    </source>
</evidence>
<protein>
    <recommendedName>
        <fullName evidence="9">1-(5-phosphoribosyl)-5-[(5-phosphoribosylamino)methylideneamino] imidazole-4-carboxamide isomerase</fullName>
        <ecNumber evidence="9">5.3.1.16</ecNumber>
    </recommendedName>
    <alternativeName>
        <fullName evidence="9">Phosphoribosylformimino-5-aminoimidazole carboxamide ribotide isomerase</fullName>
    </alternativeName>
</protein>
<dbReference type="InterPro" id="IPR006062">
    <property type="entry name" value="His_biosynth"/>
</dbReference>
<comment type="subcellular location">
    <subcellularLocation>
        <location evidence="2 9">Cytoplasm</location>
    </subcellularLocation>
</comment>
<dbReference type="SUPFAM" id="SSF51366">
    <property type="entry name" value="Ribulose-phoshate binding barrel"/>
    <property type="match status" value="1"/>
</dbReference>
<dbReference type="Gene3D" id="3.20.20.70">
    <property type="entry name" value="Aldolase class I"/>
    <property type="match status" value="1"/>
</dbReference>
<evidence type="ECO:0000313" key="11">
    <source>
        <dbReference type="EMBL" id="KTC74768.1"/>
    </source>
</evidence>
<keyword evidence="7 9" id="KW-0368">Histidine biosynthesis</keyword>
<proteinExistence type="inferred from homology"/>
<dbReference type="FunFam" id="3.20.20.70:FF:000009">
    <property type="entry name" value="1-(5-phosphoribosyl)-5-[(5-phosphoribosylamino)methylideneamino] imidazole-4-carboxamide isomerase"/>
    <property type="match status" value="1"/>
</dbReference>
<evidence type="ECO:0000256" key="5">
    <source>
        <dbReference type="ARBA" id="ARBA00022490"/>
    </source>
</evidence>
<dbReference type="EC" id="5.3.1.16" evidence="9"/>
<keyword evidence="12" id="KW-1185">Reference proteome</keyword>
<feature type="active site" description="Proton acceptor" evidence="9">
    <location>
        <position position="8"/>
    </location>
</feature>
<dbReference type="Pfam" id="PF00977">
    <property type="entry name" value="His_biosynth"/>
    <property type="match status" value="1"/>
</dbReference>
<comment type="pathway">
    <text evidence="3 9">Amino-acid biosynthesis; L-histidine biosynthesis; L-histidine from 5-phospho-alpha-D-ribose 1-diphosphate: step 4/9.</text>
</comment>
<evidence type="ECO:0000256" key="8">
    <source>
        <dbReference type="ARBA" id="ARBA00023235"/>
    </source>
</evidence>
<evidence type="ECO:0000256" key="10">
    <source>
        <dbReference type="RuleBase" id="RU003657"/>
    </source>
</evidence>
<evidence type="ECO:0000256" key="6">
    <source>
        <dbReference type="ARBA" id="ARBA00022605"/>
    </source>
</evidence>
<evidence type="ECO:0000256" key="2">
    <source>
        <dbReference type="ARBA" id="ARBA00004496"/>
    </source>
</evidence>
<evidence type="ECO:0000256" key="9">
    <source>
        <dbReference type="HAMAP-Rule" id="MF_01014"/>
    </source>
</evidence>
<dbReference type="GO" id="GO:0005737">
    <property type="term" value="C:cytoplasm"/>
    <property type="evidence" value="ECO:0007669"/>
    <property type="project" value="UniProtKB-SubCell"/>
</dbReference>
<dbReference type="AlphaFoldDB" id="A0A0W0RUI7"/>
<reference evidence="11 12" key="1">
    <citation type="submission" date="2015-11" db="EMBL/GenBank/DDBJ databases">
        <title>Genomic analysis of 38 Legionella species identifies large and diverse effector repertoires.</title>
        <authorList>
            <person name="Burstein D."/>
            <person name="Amaro F."/>
            <person name="Zusman T."/>
            <person name="Lifshitz Z."/>
            <person name="Cohen O."/>
            <person name="Gilbert J.A."/>
            <person name="Pupko T."/>
            <person name="Shuman H.A."/>
            <person name="Segal G."/>
        </authorList>
    </citation>
    <scope>NUCLEOTIDE SEQUENCE [LARGE SCALE GENOMIC DNA]</scope>
    <source>
        <strain evidence="11 12">WIGA</strain>
    </source>
</reference>
<accession>A0A0W0RUI7</accession>
<dbReference type="InterPro" id="IPR044524">
    <property type="entry name" value="Isoase_HisA-like"/>
</dbReference>
<feature type="active site" description="Proton donor" evidence="9">
    <location>
        <position position="129"/>
    </location>
</feature>
<keyword evidence="6 9" id="KW-0028">Amino-acid biosynthesis</keyword>
<dbReference type="EMBL" id="LNXU01000013">
    <property type="protein sequence ID" value="KTC74768.1"/>
    <property type="molecule type" value="Genomic_DNA"/>
</dbReference>
<name>A0A0W0RUI7_LEGBO</name>
<dbReference type="InterPro" id="IPR011060">
    <property type="entry name" value="RibuloseP-bd_barrel"/>
</dbReference>
<dbReference type="InterPro" id="IPR023016">
    <property type="entry name" value="HisA/PriA"/>
</dbReference>
<sequence>MILIPAIDIQAGRCVRLRQGQFDHVTQFDTPPVERAAYFAELGAKRLHVVDLDGAQTGAMQQLPLICAMQNTGIIVQAGGGIRSLEQALLCSSAGISNLVLGSIAITNPKLTALIIKEISPQHIILALDIRMKNRIPISAIHGWQTTTNNNLWDVTSYYLQLGVKQVLCTDIACDGMMQGPNFELYKEATERFPQIEWQASGGIRNTEDINRLDALGVTAAILGLTLYQGTFDLKAMLS</sequence>
<dbReference type="GO" id="GO:0000105">
    <property type="term" value="P:L-histidine biosynthetic process"/>
    <property type="evidence" value="ECO:0007669"/>
    <property type="project" value="UniProtKB-UniRule"/>
</dbReference>
<keyword evidence="8 9" id="KW-0413">Isomerase</keyword>
<evidence type="ECO:0000256" key="4">
    <source>
        <dbReference type="ARBA" id="ARBA00009667"/>
    </source>
</evidence>